<evidence type="ECO:0000313" key="5">
    <source>
        <dbReference type="Proteomes" id="UP000006334"/>
    </source>
</evidence>
<organism evidence="4 5">
    <name type="scientific">Aliiglaciecola lipolytica E3</name>
    <dbReference type="NCBI Taxonomy" id="1127673"/>
    <lineage>
        <taxon>Bacteria</taxon>
        <taxon>Pseudomonadati</taxon>
        <taxon>Pseudomonadota</taxon>
        <taxon>Gammaproteobacteria</taxon>
        <taxon>Alteromonadales</taxon>
        <taxon>Alteromonadaceae</taxon>
        <taxon>Aliiglaciecola</taxon>
    </lineage>
</organism>
<proteinExistence type="predicted"/>
<name>K6X268_9ALTE</name>
<gene>
    <name evidence="4" type="primary">sseA</name>
    <name evidence="4" type="ORF">GLIP_2126</name>
</gene>
<dbReference type="EMBL" id="BAEN01000041">
    <property type="protein sequence ID" value="GAC14754.1"/>
    <property type="molecule type" value="Genomic_DNA"/>
</dbReference>
<evidence type="ECO:0000256" key="1">
    <source>
        <dbReference type="ARBA" id="ARBA00022679"/>
    </source>
</evidence>
<dbReference type="CDD" id="cd01449">
    <property type="entry name" value="TST_Repeat_2"/>
    <property type="match status" value="1"/>
</dbReference>
<dbReference type="RefSeq" id="WP_008844570.1">
    <property type="nucleotide sequence ID" value="NZ_BAEN01000041.1"/>
</dbReference>
<dbReference type="SMART" id="SM00450">
    <property type="entry name" value="RHOD"/>
    <property type="match status" value="2"/>
</dbReference>
<dbReference type="InterPro" id="IPR045078">
    <property type="entry name" value="TST/MPST-like"/>
</dbReference>
<dbReference type="GO" id="GO:0004792">
    <property type="term" value="F:thiosulfate-cyanide sulfurtransferase activity"/>
    <property type="evidence" value="ECO:0007669"/>
    <property type="project" value="TreeGrafter"/>
</dbReference>
<dbReference type="Gene3D" id="3.40.250.10">
    <property type="entry name" value="Rhodanese-like domain"/>
    <property type="match status" value="2"/>
</dbReference>
<dbReference type="OrthoDB" id="9781034at2"/>
<dbReference type="InterPro" id="IPR001763">
    <property type="entry name" value="Rhodanese-like_dom"/>
</dbReference>
<protein>
    <submittedName>
        <fullName evidence="4">Thiosulfate/3-mercaptopyruvate sulfurtransferase</fullName>
    </submittedName>
</protein>
<reference evidence="4 5" key="1">
    <citation type="journal article" date="2017" name="Antonie Van Leeuwenhoek">
        <title>Rhizobium rhizosphaerae sp. nov., a novel species isolated from rice rhizosphere.</title>
        <authorList>
            <person name="Zhao J.J."/>
            <person name="Zhang J."/>
            <person name="Zhang R.J."/>
            <person name="Zhang C.W."/>
            <person name="Yin H.Q."/>
            <person name="Zhang X.X."/>
        </authorList>
    </citation>
    <scope>NUCLEOTIDE SEQUENCE [LARGE SCALE GENOMIC DNA]</scope>
    <source>
        <strain evidence="4 5">E3</strain>
    </source>
</reference>
<evidence type="ECO:0000313" key="4">
    <source>
        <dbReference type="EMBL" id="GAC14754.1"/>
    </source>
</evidence>
<dbReference type="STRING" id="1127673.GLIP_2126"/>
<keyword evidence="5" id="KW-1185">Reference proteome</keyword>
<dbReference type="AlphaFoldDB" id="K6X268"/>
<sequence length="282" mass="31602">MNFNKNSRSALINPIQMAQLIKNESVQVLFTHVAFPVSYVSKLDKPAFIPDSLFFDFDNVFVDKNSGLPHTLPTPEKFAAEMSKLGISNEATLIIYDDQGSFSAPRVWWMLTIMGHKNVYVLDGGIQAWIDAGFAVETELKKDVTNTHYQCRFNPNLQVTKEDIKRTLFNHERVVVDARSTARFNGIEPEPRPGVRSGHIPNSLNLHYAKLLEDGKFVDKTKIKTLFAPALQHQNKPLSFTCGSGVTACILALAAHEIGVDNWAVYDGSWSEWGADTDYPIE</sequence>
<dbReference type="eggNOG" id="COG2897">
    <property type="taxonomic scope" value="Bacteria"/>
</dbReference>
<accession>K6X268</accession>
<keyword evidence="1 4" id="KW-0808">Transferase</keyword>
<dbReference type="FunFam" id="3.40.250.10:FF:000001">
    <property type="entry name" value="Sulfurtransferase"/>
    <property type="match status" value="1"/>
</dbReference>
<feature type="domain" description="Rhodanese" evidence="3">
    <location>
        <begin position="169"/>
        <end position="282"/>
    </location>
</feature>
<dbReference type="PANTHER" id="PTHR11364:SF27">
    <property type="entry name" value="SULFURTRANSFERASE"/>
    <property type="match status" value="1"/>
</dbReference>
<dbReference type="InterPro" id="IPR036873">
    <property type="entry name" value="Rhodanese-like_dom_sf"/>
</dbReference>
<dbReference type="SUPFAM" id="SSF52821">
    <property type="entry name" value="Rhodanese/Cell cycle control phosphatase"/>
    <property type="match status" value="2"/>
</dbReference>
<dbReference type="CDD" id="cd01448">
    <property type="entry name" value="TST_Repeat_1"/>
    <property type="match status" value="1"/>
</dbReference>
<dbReference type="Pfam" id="PF00581">
    <property type="entry name" value="Rhodanese"/>
    <property type="match status" value="2"/>
</dbReference>
<dbReference type="PROSITE" id="PS50206">
    <property type="entry name" value="RHODANESE_3"/>
    <property type="match status" value="2"/>
</dbReference>
<comment type="caution">
    <text evidence="4">The sequence shown here is derived from an EMBL/GenBank/DDBJ whole genome shotgun (WGS) entry which is preliminary data.</text>
</comment>
<keyword evidence="4" id="KW-0670">Pyruvate</keyword>
<evidence type="ECO:0000256" key="2">
    <source>
        <dbReference type="ARBA" id="ARBA00022737"/>
    </source>
</evidence>
<feature type="domain" description="Rhodanese" evidence="3">
    <location>
        <begin position="49"/>
        <end position="138"/>
    </location>
</feature>
<keyword evidence="2" id="KW-0677">Repeat</keyword>
<dbReference type="Proteomes" id="UP000006334">
    <property type="component" value="Unassembled WGS sequence"/>
</dbReference>
<evidence type="ECO:0000259" key="3">
    <source>
        <dbReference type="PROSITE" id="PS50206"/>
    </source>
</evidence>
<dbReference type="PANTHER" id="PTHR11364">
    <property type="entry name" value="THIOSULFATE SULFERTANSFERASE"/>
    <property type="match status" value="1"/>
</dbReference>